<proteinExistence type="predicted"/>
<dbReference type="OrthoDB" id="3237761at2"/>
<feature type="domain" description="Mucin binding" evidence="3">
    <location>
        <begin position="1169"/>
        <end position="1237"/>
    </location>
</feature>
<feature type="domain" description="Mucin binding" evidence="3">
    <location>
        <begin position="1340"/>
        <end position="1410"/>
    </location>
</feature>
<dbReference type="Gene3D" id="3.10.20.320">
    <property type="entry name" value="Putative peptidoglycan bound protein (lpxtg motif)"/>
    <property type="match status" value="2"/>
</dbReference>
<evidence type="ECO:0000259" key="3">
    <source>
        <dbReference type="Pfam" id="PF17965"/>
    </source>
</evidence>
<comment type="caution">
    <text evidence="5">The sequence shown here is derived from an EMBL/GenBank/DDBJ whole genome shotgun (WGS) entry which is preliminary data.</text>
</comment>
<evidence type="ECO:0000259" key="4">
    <source>
        <dbReference type="Pfam" id="PF17966"/>
    </source>
</evidence>
<dbReference type="InterPro" id="IPR041495">
    <property type="entry name" value="Mub_B2"/>
</dbReference>
<feature type="region of interest" description="Disordered" evidence="2">
    <location>
        <begin position="85"/>
        <end position="183"/>
    </location>
</feature>
<evidence type="ECO:0000256" key="1">
    <source>
        <dbReference type="ARBA" id="ARBA00022729"/>
    </source>
</evidence>
<feature type="compositionally biased region" description="Polar residues" evidence="2">
    <location>
        <begin position="85"/>
        <end position="104"/>
    </location>
</feature>
<dbReference type="EMBL" id="BCMG01000009">
    <property type="protein sequence ID" value="GAX01798.1"/>
    <property type="molecule type" value="Genomic_DNA"/>
</dbReference>
<feature type="compositionally biased region" description="Polar residues" evidence="2">
    <location>
        <begin position="159"/>
        <end position="174"/>
    </location>
</feature>
<dbReference type="Proteomes" id="UP000198402">
    <property type="component" value="Unassembled WGS sequence"/>
</dbReference>
<sequence>MVGKNNNIRTIETNLTKRYKAYKSGKRWIYASLASIALGAGLLLGGNASAYADTATQTDTTPIEATSVNAKTSADASTTTNKVAVNTGNSTKADTGTATVNTANKPAADHSDATTSSASDLNLNTTPKSAANNDAQSAVTQTPTTVQTPQTKGQAPESEATSTAPQTQTNQPNSDVPAPVSRTQAVVSDQQFKTAQTYTAALVPQDLKTSQMATTADATLSLSSPAVGYGSNAKSPLTATLKVTAKAGDVYVIYIPANTPVFAYSSVQPLSSTVGTTVVSQHASGAAFTITNTFKIDAVISQEIQFNLANNYGATDVMADVGKTVTKTIDWSANGVKQPPVTFTQTIKPTINLTPVVMTYPNQENIPEVVPDTNYVFSMNVNEANGVLDNGYQSGRVNRGDNFGGSTITIPVPAGFKLDEGNTQKINEFSDKTTITQPGGAGSVLIINVPAGSGAENWEAQGGYRLVGSFEMPQPATDTVYTADGATTFSQTMNADGDQLTGSVAPWTVKILGVNTGGSSVGNGVAGTTAQASKTSLLLDSDPTDDPSFLSSFGFYLDSVTDTSGAKITITIPNGLDATGIQTPASAVNAQVYLPGTTSYQYTLTLADGTTEAGSVNAGEKVTAADGSAIRKVVLTPNYLAPGANTSRTGNLDPNKTPAAPYQRFIVEGQLAHRYDDGRAVKSGDKLTSTITLGFANETQPQKGATSTITQTVVDAVALAIGYMQEDSTTPGVQTAGHLAVQGGEYGQISKQIFEPTYYFVIPTATTVTNVTAKSGAKISTFKADDGHTVVKIDYSGTGITVNTDEAASLGQINLANNPDALPGGYPYLMYIVSPTTSLSNTIKVADKTYTDGNPDAVLMQGGTGDWQIVTASSFYNTALAKGNTNSDPVTHGTSDDQGSATLTFYDNVVYTSLAEDAKNSNAEVAINLPTIGQNGSQYTFNLTGPIKVPTHYTVVSGTGAPMDATVLYSTDFQKVTGDETTPDTTGYVSASEVTDWSKVRSVIVKVNGIKANTATGRIELTGTTAQPFNQQAGKTGNLQTAFYGNGAKVSLGSDNASIKITGTSTIKARYHYVDASGQDQYVYLDDLSQTLTDNTDEFKNDYPTQPAGFSAKDQSLLPAGYQLVTDAAGNVTPKIIDGTGDGAAKFGTVTQAFYDGDFVQYDLVDQASAQLEYVDDDNNGTVVGTPKTVTGVTSGSINWNTNDLPAYYTLSKGQAASGTYTLTAEPGQKIQIHLTHIVDHSQQTTTRTIHYVVADSSYRGTVPVDKVQTITWAVSTDEVTGQGVATAQNLYAMQTTPALAGYTPNVSEVPQKNYGAVSVADLPAAGSNDVTVTYTAAKQAATVEYVDDDHDGAIVGTPTTLTGTTNGTANWDTANQIPANYALAKGQAASGIYTFTVEPHQLIQIHLVHQLATGTATTTRTITYVMANGDQSKTPSPVVETMNWKTVVDKVTGISYAAPLNNYAAVPNPVITGYTPHSTVKQLTEGPMLTSQLSKLNMNVTVLYTADKQTVAITYVNTKTNQPIKTIVVTGKTDDPIVVPDLPGYTLDRSGDPTSFEPGLTKFNVPATPNEGSGNTGGGSDNTGTGTTTTPGDPDTGTTPDNPGGTTTPGNPDTTTTPGEPGTAIIPDNPDVVTTVDNTGTAVAPETPATSQSEGQGVAAGSQTSGGNVQTESTAKGFATADVSTEQVPAQAGLAVTTSTTAKTSGQVNDSKTNSGKLPQTNERNDQAAGLSLLGLVTGMLSLFGVKRRKHDNG</sequence>
<dbReference type="NCBIfam" id="TIGR03715">
    <property type="entry name" value="KxYKxGKxW"/>
    <property type="match status" value="1"/>
</dbReference>
<evidence type="ECO:0000313" key="6">
    <source>
        <dbReference type="Proteomes" id="UP000198402"/>
    </source>
</evidence>
<dbReference type="Pfam" id="PF19258">
    <property type="entry name" value="KxYKxGKxW_sig"/>
    <property type="match status" value="1"/>
</dbReference>
<dbReference type="Pfam" id="PF17965">
    <property type="entry name" value="MucBP_2"/>
    <property type="match status" value="2"/>
</dbReference>
<dbReference type="NCBIfam" id="TIGR01167">
    <property type="entry name" value="LPXTG_anchor"/>
    <property type="match status" value="1"/>
</dbReference>
<dbReference type="InterPro" id="IPR041558">
    <property type="entry name" value="MucBP_2"/>
</dbReference>
<feature type="compositionally biased region" description="Polar residues" evidence="2">
    <location>
        <begin position="1649"/>
        <end position="1675"/>
    </location>
</feature>
<feature type="compositionally biased region" description="Polar residues" evidence="2">
    <location>
        <begin position="1697"/>
        <end position="1723"/>
    </location>
</feature>
<keyword evidence="6" id="KW-1185">Reference proteome</keyword>
<dbReference type="InterPro" id="IPR022263">
    <property type="entry name" value="KxYKxGKxW"/>
</dbReference>
<accession>A0A1Z5IJI9</accession>
<feature type="domain" description="Mub B2-like" evidence="4">
    <location>
        <begin position="1414"/>
        <end position="1508"/>
    </location>
</feature>
<feature type="compositionally biased region" description="Polar residues" evidence="2">
    <location>
        <begin position="121"/>
        <end position="138"/>
    </location>
</feature>
<evidence type="ECO:0000313" key="5">
    <source>
        <dbReference type="EMBL" id="GAX01798.1"/>
    </source>
</evidence>
<keyword evidence="1" id="KW-0732">Signal</keyword>
<feature type="compositionally biased region" description="Low complexity" evidence="2">
    <location>
        <begin position="1583"/>
        <end position="1624"/>
    </location>
</feature>
<gene>
    <name evidence="5" type="ORF">IWT126_01841</name>
</gene>
<reference evidence="5 6" key="1">
    <citation type="submission" date="2015-11" db="EMBL/GenBank/DDBJ databases">
        <title>Draft genome sequences of new species of the genus Lactobacillus isolated from orchardgrass silage.</title>
        <authorList>
            <person name="Tohno M."/>
            <person name="Tanizawa Y."/>
            <person name="Arita M."/>
        </authorList>
    </citation>
    <scope>NUCLEOTIDE SEQUENCE [LARGE SCALE GENOMIC DNA]</scope>
    <source>
        <strain evidence="5 6">IWT126</strain>
    </source>
</reference>
<dbReference type="STRING" id="1302250.GCA_001313225_03450"/>
<protein>
    <submittedName>
        <fullName evidence="5">Gram positive anchor domain protein</fullName>
    </submittedName>
</protein>
<name>A0A1Z5IJI9_9LACO</name>
<feature type="region of interest" description="Disordered" evidence="2">
    <location>
        <begin position="1545"/>
        <end position="1727"/>
    </location>
</feature>
<organism evidence="5 6">
    <name type="scientific">Secundilactobacillus silagei JCM 19001</name>
    <dbReference type="NCBI Taxonomy" id="1302250"/>
    <lineage>
        <taxon>Bacteria</taxon>
        <taxon>Bacillati</taxon>
        <taxon>Bacillota</taxon>
        <taxon>Bacilli</taxon>
        <taxon>Lactobacillales</taxon>
        <taxon>Lactobacillaceae</taxon>
        <taxon>Secundilactobacillus</taxon>
    </lineage>
</organism>
<dbReference type="Gene3D" id="2.60.40.4300">
    <property type="match status" value="2"/>
</dbReference>
<dbReference type="Pfam" id="PF17966">
    <property type="entry name" value="Muc_B2"/>
    <property type="match status" value="2"/>
</dbReference>
<feature type="compositionally biased region" description="Low complexity" evidence="2">
    <location>
        <begin position="139"/>
        <end position="151"/>
    </location>
</feature>
<dbReference type="RefSeq" id="WP_089136992.1">
    <property type="nucleotide sequence ID" value="NZ_BCMG01000009.1"/>
</dbReference>
<evidence type="ECO:0000256" key="2">
    <source>
        <dbReference type="SAM" id="MobiDB-lite"/>
    </source>
</evidence>
<feature type="domain" description="Mub B2-like" evidence="4">
    <location>
        <begin position="1241"/>
        <end position="1338"/>
    </location>
</feature>